<dbReference type="Proteomes" id="UP000281738">
    <property type="component" value="Unassembled WGS sequence"/>
</dbReference>
<dbReference type="EMBL" id="RKHO01000001">
    <property type="protein sequence ID" value="ROR89466.1"/>
    <property type="molecule type" value="Genomic_DNA"/>
</dbReference>
<organism evidence="2 3">
    <name type="scientific">Nocardioides aurantiacus</name>
    <dbReference type="NCBI Taxonomy" id="86796"/>
    <lineage>
        <taxon>Bacteria</taxon>
        <taxon>Bacillati</taxon>
        <taxon>Actinomycetota</taxon>
        <taxon>Actinomycetes</taxon>
        <taxon>Propionibacteriales</taxon>
        <taxon>Nocardioidaceae</taxon>
        <taxon>Nocardioides</taxon>
    </lineage>
</organism>
<protein>
    <submittedName>
        <fullName evidence="2">Uncharacterized protein</fullName>
    </submittedName>
</protein>
<sequence>MAAAPRPRGRLPRRVYWTRRLLVLAVALAVVLGLVQLVRGFAPDDAPAERAATSSGTTRPTPRAMPTYGPVAVRGLTPKQRKQAVQAAPTGECRADEISVLPVVDTAEAGGRIPIRLDLQGTQPACTFEVSAASLVVKVVTDDGTRFWSTQDCGRGVPKSDVVVRSAQPTSVTVTWSGRASDPDCTDQPAWALPGFYEVYAAAAGSSPTDVPFEVTRPSVRYVTETPSPTATPSATSSGTAKPRRTPSPSPSASPTR</sequence>
<evidence type="ECO:0000313" key="3">
    <source>
        <dbReference type="Proteomes" id="UP000281738"/>
    </source>
</evidence>
<proteinExistence type="predicted"/>
<feature type="region of interest" description="Disordered" evidence="1">
    <location>
        <begin position="46"/>
        <end position="68"/>
    </location>
</feature>
<dbReference type="OrthoDB" id="5189092at2"/>
<feature type="region of interest" description="Disordered" evidence="1">
    <location>
        <begin position="222"/>
        <end position="257"/>
    </location>
</feature>
<evidence type="ECO:0000313" key="2">
    <source>
        <dbReference type="EMBL" id="ROR89466.1"/>
    </source>
</evidence>
<reference evidence="2 3" key="1">
    <citation type="submission" date="2018-11" db="EMBL/GenBank/DDBJ databases">
        <title>Sequencing the genomes of 1000 actinobacteria strains.</title>
        <authorList>
            <person name="Klenk H.-P."/>
        </authorList>
    </citation>
    <scope>NUCLEOTIDE SEQUENCE [LARGE SCALE GENOMIC DNA]</scope>
    <source>
        <strain evidence="2 3">DSM 12652</strain>
    </source>
</reference>
<evidence type="ECO:0000256" key="1">
    <source>
        <dbReference type="SAM" id="MobiDB-lite"/>
    </source>
</evidence>
<gene>
    <name evidence="2" type="ORF">EDD33_0291</name>
</gene>
<keyword evidence="3" id="KW-1185">Reference proteome</keyword>
<comment type="caution">
    <text evidence="2">The sequence shown here is derived from an EMBL/GenBank/DDBJ whole genome shotgun (WGS) entry which is preliminary data.</text>
</comment>
<accession>A0A3N2CPX1</accession>
<dbReference type="RefSeq" id="WP_148076910.1">
    <property type="nucleotide sequence ID" value="NZ_RKHO01000001.1"/>
</dbReference>
<feature type="compositionally biased region" description="Pro residues" evidence="1">
    <location>
        <begin position="246"/>
        <end position="257"/>
    </location>
</feature>
<name>A0A3N2CPX1_9ACTN</name>
<feature type="compositionally biased region" description="Low complexity" evidence="1">
    <location>
        <begin position="224"/>
        <end position="241"/>
    </location>
</feature>
<dbReference type="AlphaFoldDB" id="A0A3N2CPX1"/>